<dbReference type="InterPro" id="IPR038194">
    <property type="entry name" value="DUF3861_sf"/>
</dbReference>
<gene>
    <name evidence="1" type="ORF">GCM10023095_24660</name>
</gene>
<comment type="caution">
    <text evidence="1">The sequence shown here is derived from an EMBL/GenBank/DDBJ whole genome shotgun (WGS) entry which is preliminary data.</text>
</comment>
<name>A0ABP8QE14_9GAMM</name>
<dbReference type="RefSeq" id="WP_345013542.1">
    <property type="nucleotide sequence ID" value="NZ_BAABFC010000017.1"/>
</dbReference>
<evidence type="ECO:0000313" key="1">
    <source>
        <dbReference type="EMBL" id="GAA4501469.1"/>
    </source>
</evidence>
<dbReference type="Pfam" id="PF12977">
    <property type="entry name" value="DUF3861"/>
    <property type="match status" value="1"/>
</dbReference>
<evidence type="ECO:0000313" key="2">
    <source>
        <dbReference type="Proteomes" id="UP001501321"/>
    </source>
</evidence>
<evidence type="ECO:0008006" key="3">
    <source>
        <dbReference type="Google" id="ProtNLM"/>
    </source>
</evidence>
<dbReference type="Proteomes" id="UP001501321">
    <property type="component" value="Unassembled WGS sequence"/>
</dbReference>
<dbReference type="Gene3D" id="3.10.20.850">
    <property type="entry name" value="Protein of unknown function DUF3861"/>
    <property type="match status" value="1"/>
</dbReference>
<reference evidence="2" key="1">
    <citation type="journal article" date="2019" name="Int. J. Syst. Evol. Microbiol.">
        <title>The Global Catalogue of Microorganisms (GCM) 10K type strain sequencing project: providing services to taxonomists for standard genome sequencing and annotation.</title>
        <authorList>
            <consortium name="The Broad Institute Genomics Platform"/>
            <consortium name="The Broad Institute Genome Sequencing Center for Infectious Disease"/>
            <person name="Wu L."/>
            <person name="Ma J."/>
        </authorList>
    </citation>
    <scope>NUCLEOTIDE SEQUENCE [LARGE SCALE GENOMIC DNA]</scope>
    <source>
        <strain evidence="2">JCM 32226</strain>
    </source>
</reference>
<dbReference type="InterPro" id="IPR024476">
    <property type="entry name" value="DUF3861"/>
</dbReference>
<sequence length="99" mass="10919">MNQHHYRVTLEALDGENVGQTLSFAGKSHDEIISLLARVGCRDGLTQDETAAMLVGLKLLGEVAMTHRKMPPFDALQPALRDFIMVLKGKAPRHQGQPE</sequence>
<dbReference type="EMBL" id="BAABFC010000017">
    <property type="protein sequence ID" value="GAA4501469.1"/>
    <property type="molecule type" value="Genomic_DNA"/>
</dbReference>
<keyword evidence="2" id="KW-1185">Reference proteome</keyword>
<protein>
    <recommendedName>
        <fullName evidence="3">DUF3861 domain-containing protein</fullName>
    </recommendedName>
</protein>
<organism evidence="1 2">
    <name type="scientific">Pseudaeromonas paramecii</name>
    <dbReference type="NCBI Taxonomy" id="2138166"/>
    <lineage>
        <taxon>Bacteria</taxon>
        <taxon>Pseudomonadati</taxon>
        <taxon>Pseudomonadota</taxon>
        <taxon>Gammaproteobacteria</taxon>
        <taxon>Aeromonadales</taxon>
        <taxon>Aeromonadaceae</taxon>
        <taxon>Pseudaeromonas</taxon>
    </lineage>
</organism>
<accession>A0ABP8QE14</accession>
<proteinExistence type="predicted"/>